<name>A0A0E3Z642_9ABAC</name>
<protein>
    <submittedName>
        <fullName evidence="2">Transposase mut</fullName>
    </submittedName>
</protein>
<dbReference type="InterPro" id="IPR018289">
    <property type="entry name" value="MULE_transposase_dom"/>
</dbReference>
<reference evidence="2 3" key="1">
    <citation type="journal article" date="2015" name="Genome Announc.">
        <title>Genome Sequence of an Alphabaculovirus Isolated from the Oak Looper, Lambdina fiscellaria, Contains a Putative 2-Kilobase-Pair Transposable Element Encoding a Transposase and a FLYWCH Domain-Containing Protein.</title>
        <authorList>
            <person name="Rohrmann G.F."/>
            <person name="Erlandson M.A."/>
            <person name="Theilmann D.A."/>
        </authorList>
    </citation>
    <scope>NUCLEOTIDE SEQUENCE [LARGE SCALE GENOMIC DNA]</scope>
    <source>
        <strain evidence="2">GR15</strain>
    </source>
</reference>
<organism evidence="2 3">
    <name type="scientific">Lambdina fiscellaria nucleopolyhedrovirus</name>
    <dbReference type="NCBI Taxonomy" id="1642929"/>
    <lineage>
        <taxon>Viruses</taxon>
        <taxon>Viruses incertae sedis</taxon>
        <taxon>Naldaviricetes</taxon>
        <taxon>Lefavirales</taxon>
        <taxon>Baculoviridae</taxon>
        <taxon>Alphabaculovirus</taxon>
        <taxon>Alphabaculovirus lafiscellariae</taxon>
    </lineage>
</organism>
<sequence length="282" mass="33059">MNKRILIFCNKNIRYLVKCFKHILCDGTFKSCPKVFKQIYTIHGYNEENTSVTPLIYCLLPDKTQKTYELLFQLIESNFRGWRPSKVTMDFEKSAMNAVRQVYPGIEVKGCYFHYNRCLFRKSKQLKISSPVKKRHVSRCAGIARLPPEFIASGIEYVMRRKPAGEDINRFNTYFRKQWLNNTDFEKTCCCSKERIRTTNNLEGWHSRINRFIGQKNVTVANLLDILIKETKVSNIFKTNCKKSNRYLEIDTEIDNAINDLQNGQITVGHCIEIISPYAFLF</sequence>
<accession>A0A0E3Z642</accession>
<evidence type="ECO:0000259" key="1">
    <source>
        <dbReference type="Pfam" id="PF10551"/>
    </source>
</evidence>
<feature type="domain" description="MULE transposase" evidence="1">
    <location>
        <begin position="23"/>
        <end position="116"/>
    </location>
</feature>
<dbReference type="Proteomes" id="UP000201190">
    <property type="component" value="Segment"/>
</dbReference>
<dbReference type="PANTHER" id="PTHR47160">
    <property type="entry name" value="PUTATIVE-RELATED"/>
    <property type="match status" value="1"/>
</dbReference>
<evidence type="ECO:0000313" key="2">
    <source>
        <dbReference type="EMBL" id="AKC91741.1"/>
    </source>
</evidence>
<dbReference type="RefSeq" id="YP_009133324.1">
    <property type="nucleotide sequence ID" value="NC_026922.1"/>
</dbReference>
<dbReference type="PANTHER" id="PTHR47160:SF10">
    <property type="entry name" value="MULE TRANSPOSASE DOMAIN-CONTAINING PROTEIN"/>
    <property type="match status" value="1"/>
</dbReference>
<dbReference type="OrthoDB" id="37405at10239"/>
<evidence type="ECO:0000313" key="3">
    <source>
        <dbReference type="Proteomes" id="UP000201190"/>
    </source>
</evidence>
<dbReference type="Pfam" id="PF10551">
    <property type="entry name" value="MULE"/>
    <property type="match status" value="1"/>
</dbReference>
<proteinExistence type="predicted"/>
<dbReference type="KEGG" id="vg:24170945"/>
<dbReference type="EMBL" id="KP752043">
    <property type="protein sequence ID" value="AKC91741.1"/>
    <property type="molecule type" value="Genomic_DNA"/>
</dbReference>
<keyword evidence="3" id="KW-1185">Reference proteome</keyword>
<dbReference type="GeneID" id="24170945"/>